<reference evidence="2 3" key="1">
    <citation type="submission" date="2016-12" db="EMBL/GenBank/DDBJ databases">
        <title>Genome sequencing of Methylocaldum marinum.</title>
        <authorList>
            <person name="Takeuchi M."/>
            <person name="Kamagata Y."/>
            <person name="Hiraoka S."/>
            <person name="Oshima K."/>
            <person name="Hattori M."/>
            <person name="Iwasaki W."/>
        </authorList>
    </citation>
    <scope>NUCLEOTIDE SEQUENCE [LARGE SCALE GENOMIC DNA]</scope>
    <source>
        <strain evidence="2 3">S8</strain>
    </source>
</reference>
<keyword evidence="1" id="KW-0472">Membrane</keyword>
<protein>
    <submittedName>
        <fullName evidence="2">Uncharacterized protein</fullName>
    </submittedName>
</protein>
<keyword evidence="1" id="KW-1133">Transmembrane helix</keyword>
<accession>A0A250KVU8</accession>
<dbReference type="Proteomes" id="UP000266313">
    <property type="component" value="Chromosome"/>
</dbReference>
<dbReference type="AlphaFoldDB" id="A0A250KVU8"/>
<sequence>MEKEIMNRSLITLVLLVIAFQGDTVFSFLLEGIHLLVEVVEFAAEHLLEAHFGLSTRAAQMVTAWLGLAVFLGVSPFIVRKLWAMLARVIAAAAEQWRRRSAAAREWTTTVHPRRWVVACVILVATYTFFF</sequence>
<keyword evidence="3" id="KW-1185">Reference proteome</keyword>
<evidence type="ECO:0000313" key="2">
    <source>
        <dbReference type="EMBL" id="BBA35712.1"/>
    </source>
</evidence>
<dbReference type="EMBL" id="AP017928">
    <property type="protein sequence ID" value="BBA35712.1"/>
    <property type="molecule type" value="Genomic_DNA"/>
</dbReference>
<feature type="transmembrane region" description="Helical" evidence="1">
    <location>
        <begin position="58"/>
        <end position="79"/>
    </location>
</feature>
<gene>
    <name evidence="2" type="ORF">sS8_3775</name>
</gene>
<evidence type="ECO:0000256" key="1">
    <source>
        <dbReference type="SAM" id="Phobius"/>
    </source>
</evidence>
<proteinExistence type="predicted"/>
<evidence type="ECO:0000313" key="3">
    <source>
        <dbReference type="Proteomes" id="UP000266313"/>
    </source>
</evidence>
<keyword evidence="1" id="KW-0812">Transmembrane</keyword>
<name>A0A250KVU8_9GAMM</name>
<organism evidence="2 3">
    <name type="scientific">Methylocaldum marinum</name>
    <dbReference type="NCBI Taxonomy" id="1432792"/>
    <lineage>
        <taxon>Bacteria</taxon>
        <taxon>Pseudomonadati</taxon>
        <taxon>Pseudomonadota</taxon>
        <taxon>Gammaproteobacteria</taxon>
        <taxon>Methylococcales</taxon>
        <taxon>Methylococcaceae</taxon>
        <taxon>Methylocaldum</taxon>
    </lineage>
</organism>
<dbReference type="KEGG" id="mmai:sS8_3775"/>